<feature type="domain" description="Helix-turn-helix" evidence="1">
    <location>
        <begin position="7"/>
        <end position="55"/>
    </location>
</feature>
<dbReference type="SUPFAM" id="SSF46955">
    <property type="entry name" value="Putative DNA-binding domain"/>
    <property type="match status" value="1"/>
</dbReference>
<sequence length="73" mass="8448">MYLLRCLTPRQAAKVLNIHPCTVLVYERAGKIIPVRDGKKVSYRVDSIREYLAKKSIDPAEIENRLLLVFHQP</sequence>
<name>A0A3P1BEN3_9BACT</name>
<reference evidence="2 3" key="1">
    <citation type="submission" date="2018-11" db="EMBL/GenBank/DDBJ databases">
        <authorList>
            <person name="Zhou Z."/>
            <person name="Wang G."/>
        </authorList>
    </citation>
    <scope>NUCLEOTIDE SEQUENCE [LARGE SCALE GENOMIC DNA]</scope>
    <source>
        <strain evidence="2 3">KCTC52004</strain>
    </source>
</reference>
<dbReference type="AlphaFoldDB" id="A0A3P1BEN3"/>
<accession>A0A3P1BEN3</accession>
<dbReference type="Pfam" id="PF12728">
    <property type="entry name" value="HTH_17"/>
    <property type="match status" value="1"/>
</dbReference>
<dbReference type="RefSeq" id="WP_124878283.1">
    <property type="nucleotide sequence ID" value="NZ_RQJO01000013.1"/>
</dbReference>
<evidence type="ECO:0000259" key="1">
    <source>
        <dbReference type="Pfam" id="PF12728"/>
    </source>
</evidence>
<protein>
    <submittedName>
        <fullName evidence="2">DNA-binding protein</fullName>
    </submittedName>
</protein>
<dbReference type="OrthoDB" id="5345718at2"/>
<keyword evidence="2" id="KW-0238">DNA-binding</keyword>
<organism evidence="2 3">
    <name type="scientific">Larkinella rosea</name>
    <dbReference type="NCBI Taxonomy" id="2025312"/>
    <lineage>
        <taxon>Bacteria</taxon>
        <taxon>Pseudomonadati</taxon>
        <taxon>Bacteroidota</taxon>
        <taxon>Cytophagia</taxon>
        <taxon>Cytophagales</taxon>
        <taxon>Spirosomataceae</taxon>
        <taxon>Larkinella</taxon>
    </lineage>
</organism>
<dbReference type="EMBL" id="RQJO01000013">
    <property type="protein sequence ID" value="RRA99510.1"/>
    <property type="molecule type" value="Genomic_DNA"/>
</dbReference>
<dbReference type="InterPro" id="IPR041657">
    <property type="entry name" value="HTH_17"/>
</dbReference>
<dbReference type="Proteomes" id="UP000271925">
    <property type="component" value="Unassembled WGS sequence"/>
</dbReference>
<keyword evidence="3" id="KW-1185">Reference proteome</keyword>
<evidence type="ECO:0000313" key="3">
    <source>
        <dbReference type="Proteomes" id="UP000271925"/>
    </source>
</evidence>
<proteinExistence type="predicted"/>
<gene>
    <name evidence="2" type="ORF">EHT25_26330</name>
</gene>
<comment type="caution">
    <text evidence="2">The sequence shown here is derived from an EMBL/GenBank/DDBJ whole genome shotgun (WGS) entry which is preliminary data.</text>
</comment>
<dbReference type="GO" id="GO:0003677">
    <property type="term" value="F:DNA binding"/>
    <property type="evidence" value="ECO:0007669"/>
    <property type="project" value="UniProtKB-KW"/>
</dbReference>
<evidence type="ECO:0000313" key="2">
    <source>
        <dbReference type="EMBL" id="RRA99510.1"/>
    </source>
</evidence>
<dbReference type="InterPro" id="IPR009061">
    <property type="entry name" value="DNA-bd_dom_put_sf"/>
</dbReference>